<reference evidence="2 3" key="1">
    <citation type="submission" date="2020-02" db="EMBL/GenBank/DDBJ databases">
        <title>Comparative genomics of sulfur disproportionating microorganisms.</title>
        <authorList>
            <person name="Ward L.M."/>
            <person name="Bertran E."/>
            <person name="Johnston D.T."/>
        </authorList>
    </citation>
    <scope>NUCLEOTIDE SEQUENCE [LARGE SCALE GENOMIC DNA]</scope>
    <source>
        <strain evidence="2 3">DSM 100025</strain>
    </source>
</reference>
<evidence type="ECO:0000313" key="2">
    <source>
        <dbReference type="EMBL" id="NDY42876.1"/>
    </source>
</evidence>
<evidence type="ECO:0000313" key="3">
    <source>
        <dbReference type="Proteomes" id="UP000469346"/>
    </source>
</evidence>
<protein>
    <recommendedName>
        <fullName evidence="4">Lipoprotein</fullName>
    </recommendedName>
</protein>
<keyword evidence="1" id="KW-0732">Signal</keyword>
<gene>
    <name evidence="2" type="ORF">G3N55_08470</name>
</gene>
<dbReference type="Proteomes" id="UP000469346">
    <property type="component" value="Unassembled WGS sequence"/>
</dbReference>
<keyword evidence="3" id="KW-1185">Reference proteome</keyword>
<accession>A0A6N9TWL9</accession>
<evidence type="ECO:0008006" key="4">
    <source>
        <dbReference type="Google" id="ProtNLM"/>
    </source>
</evidence>
<sequence>MRTLSAACLAAALAGLTACAGVSGGPADPTACKGKIQKIEGGTLTVKCKKGGTASAVLPAEEAKKYKVGDRVKIQEGKVTRILGDAC</sequence>
<dbReference type="PROSITE" id="PS51257">
    <property type="entry name" value="PROKAR_LIPOPROTEIN"/>
    <property type="match status" value="1"/>
</dbReference>
<dbReference type="RefSeq" id="WP_163299005.1">
    <property type="nucleotide sequence ID" value="NZ_JAAGRR010000094.1"/>
</dbReference>
<dbReference type="EMBL" id="JAAGRR010000094">
    <property type="protein sequence ID" value="NDY42876.1"/>
    <property type="molecule type" value="Genomic_DNA"/>
</dbReference>
<name>A0A6N9TWL9_DISTH</name>
<proteinExistence type="predicted"/>
<feature type="signal peptide" evidence="1">
    <location>
        <begin position="1"/>
        <end position="20"/>
    </location>
</feature>
<organism evidence="2 3">
    <name type="scientific">Dissulfurirhabdus thermomarina</name>
    <dbReference type="NCBI Taxonomy" id="1765737"/>
    <lineage>
        <taxon>Bacteria</taxon>
        <taxon>Deltaproteobacteria</taxon>
        <taxon>Dissulfurirhabdaceae</taxon>
        <taxon>Dissulfurirhabdus</taxon>
    </lineage>
</organism>
<dbReference type="AlphaFoldDB" id="A0A6N9TWL9"/>
<evidence type="ECO:0000256" key="1">
    <source>
        <dbReference type="SAM" id="SignalP"/>
    </source>
</evidence>
<comment type="caution">
    <text evidence="2">The sequence shown here is derived from an EMBL/GenBank/DDBJ whole genome shotgun (WGS) entry which is preliminary data.</text>
</comment>
<feature type="chain" id="PRO_5027052045" description="Lipoprotein" evidence="1">
    <location>
        <begin position="21"/>
        <end position="87"/>
    </location>
</feature>